<name>A0ABY8I0R4_9BURK</name>
<dbReference type="RefSeq" id="WP_099402197.1">
    <property type="nucleotide sequence ID" value="NZ_CP121464.1"/>
</dbReference>
<keyword evidence="2" id="KW-1185">Reference proteome</keyword>
<evidence type="ECO:0000313" key="2">
    <source>
        <dbReference type="Proteomes" id="UP001219584"/>
    </source>
</evidence>
<sequence>MALAIADLEEQNAALAGFANSEKTIELNNRKIDSLSRLRAAQGVAQAQEAGTDVAKAKELLDILTAVDTAAQAAATGMAESFGAVGKAIGGLTTALTGYERTQAGVAAQLAASMKDAGGDPTKIAKAQATAAQQGAQAQIKSYGDMASAAKGFFKESSTG</sequence>
<protein>
    <submittedName>
        <fullName evidence="1">Uncharacterized protein</fullName>
    </submittedName>
</protein>
<gene>
    <name evidence="1" type="ORF">P9875_17695</name>
</gene>
<accession>A0ABY8I0R4</accession>
<proteinExistence type="predicted"/>
<reference evidence="1 2" key="1">
    <citation type="submission" date="2023-04" db="EMBL/GenBank/DDBJ databases">
        <title>Nanopore sequencing of Janthinobacterium from water.</title>
        <authorList>
            <person name="Ciuchcinski K."/>
            <person name="Rokowska A."/>
            <person name="Dziewit L."/>
        </authorList>
    </citation>
    <scope>NUCLEOTIDE SEQUENCE [LARGE SCALE GENOMIC DNA]</scope>
    <source>
        <strain evidence="1 2">DEMB2</strain>
    </source>
</reference>
<organism evidence="1 2">
    <name type="scientific">Janthinobacterium rivuli</name>
    <dbReference type="NCBI Taxonomy" id="2751478"/>
    <lineage>
        <taxon>Bacteria</taxon>
        <taxon>Pseudomonadati</taxon>
        <taxon>Pseudomonadota</taxon>
        <taxon>Betaproteobacteria</taxon>
        <taxon>Burkholderiales</taxon>
        <taxon>Oxalobacteraceae</taxon>
        <taxon>Janthinobacterium</taxon>
    </lineage>
</organism>
<dbReference type="Proteomes" id="UP001219584">
    <property type="component" value="Chromosome"/>
</dbReference>
<dbReference type="EMBL" id="CP121464">
    <property type="protein sequence ID" value="WFR77557.1"/>
    <property type="molecule type" value="Genomic_DNA"/>
</dbReference>
<evidence type="ECO:0000313" key="1">
    <source>
        <dbReference type="EMBL" id="WFR77557.1"/>
    </source>
</evidence>